<sequence length="115" mass="13195">MNSIIAIHPYKVQGIWVFDDSAVGLVQEPFVAGADVIIDRMVEGIEDADQGVTILFSLNPFPGSRYEFDWRREEMGGNWYFSPQFQLEGWLCPALFKYFEAAPERIYAQVKAKRV</sequence>
<organism evidence="1 2">
    <name type="scientific">Lacipirellula limnantheis</name>
    <dbReference type="NCBI Taxonomy" id="2528024"/>
    <lineage>
        <taxon>Bacteria</taxon>
        <taxon>Pseudomonadati</taxon>
        <taxon>Planctomycetota</taxon>
        <taxon>Planctomycetia</taxon>
        <taxon>Pirellulales</taxon>
        <taxon>Lacipirellulaceae</taxon>
        <taxon>Lacipirellula</taxon>
    </lineage>
</organism>
<dbReference type="Proteomes" id="UP000317909">
    <property type="component" value="Chromosome"/>
</dbReference>
<gene>
    <name evidence="1" type="ORF">I41_45860</name>
</gene>
<dbReference type="AlphaFoldDB" id="A0A517U421"/>
<dbReference type="KEGG" id="llh:I41_45860"/>
<reference evidence="1 2" key="1">
    <citation type="submission" date="2019-02" db="EMBL/GenBank/DDBJ databases">
        <title>Deep-cultivation of Planctomycetes and their phenomic and genomic characterization uncovers novel biology.</title>
        <authorList>
            <person name="Wiegand S."/>
            <person name="Jogler M."/>
            <person name="Boedeker C."/>
            <person name="Pinto D."/>
            <person name="Vollmers J."/>
            <person name="Rivas-Marin E."/>
            <person name="Kohn T."/>
            <person name="Peeters S.H."/>
            <person name="Heuer A."/>
            <person name="Rast P."/>
            <person name="Oberbeckmann S."/>
            <person name="Bunk B."/>
            <person name="Jeske O."/>
            <person name="Meyerdierks A."/>
            <person name="Storesund J.E."/>
            <person name="Kallscheuer N."/>
            <person name="Luecker S."/>
            <person name="Lage O.M."/>
            <person name="Pohl T."/>
            <person name="Merkel B.J."/>
            <person name="Hornburger P."/>
            <person name="Mueller R.-W."/>
            <person name="Bruemmer F."/>
            <person name="Labrenz M."/>
            <person name="Spormann A.M."/>
            <person name="Op den Camp H."/>
            <person name="Overmann J."/>
            <person name="Amann R."/>
            <person name="Jetten M.S.M."/>
            <person name="Mascher T."/>
            <person name="Medema M.H."/>
            <person name="Devos D.P."/>
            <person name="Kaster A.-K."/>
            <person name="Ovreas L."/>
            <person name="Rohde M."/>
            <person name="Galperin M.Y."/>
            <person name="Jogler C."/>
        </authorList>
    </citation>
    <scope>NUCLEOTIDE SEQUENCE [LARGE SCALE GENOMIC DNA]</scope>
    <source>
        <strain evidence="1 2">I41</strain>
    </source>
</reference>
<dbReference type="InterPro" id="IPR046562">
    <property type="entry name" value="DUF6717"/>
</dbReference>
<dbReference type="EMBL" id="CP036339">
    <property type="protein sequence ID" value="QDT75376.1"/>
    <property type="molecule type" value="Genomic_DNA"/>
</dbReference>
<proteinExistence type="predicted"/>
<keyword evidence="2" id="KW-1185">Reference proteome</keyword>
<evidence type="ECO:0000313" key="1">
    <source>
        <dbReference type="EMBL" id="QDT75376.1"/>
    </source>
</evidence>
<protein>
    <submittedName>
        <fullName evidence="1">Uncharacterized protein</fullName>
    </submittedName>
</protein>
<dbReference type="OrthoDB" id="274225at2"/>
<dbReference type="Pfam" id="PF20475">
    <property type="entry name" value="DUF6717"/>
    <property type="match status" value="1"/>
</dbReference>
<dbReference type="RefSeq" id="WP_145435036.1">
    <property type="nucleotide sequence ID" value="NZ_CP036339.1"/>
</dbReference>
<evidence type="ECO:0000313" key="2">
    <source>
        <dbReference type="Proteomes" id="UP000317909"/>
    </source>
</evidence>
<accession>A0A517U421</accession>
<name>A0A517U421_9BACT</name>